<name>A0A7S4EWR0_CHRCT</name>
<gene>
    <name evidence="3" type="ORF">PCAR00345_LOCUS11016</name>
</gene>
<evidence type="ECO:0000256" key="2">
    <source>
        <dbReference type="SAM" id="MobiDB-lite"/>
    </source>
</evidence>
<evidence type="ECO:0000313" key="3">
    <source>
        <dbReference type="EMBL" id="CAE0758422.1"/>
    </source>
</evidence>
<keyword evidence="1" id="KW-0175">Coiled coil</keyword>
<reference evidence="3" key="1">
    <citation type="submission" date="2021-01" db="EMBL/GenBank/DDBJ databases">
        <authorList>
            <person name="Corre E."/>
            <person name="Pelletier E."/>
            <person name="Niang G."/>
            <person name="Scheremetjew M."/>
            <person name="Finn R."/>
            <person name="Kale V."/>
            <person name="Holt S."/>
            <person name="Cochrane G."/>
            <person name="Meng A."/>
            <person name="Brown T."/>
            <person name="Cohen L."/>
        </authorList>
    </citation>
    <scope>NUCLEOTIDE SEQUENCE</scope>
    <source>
        <strain evidence="3">CCMP645</strain>
    </source>
</reference>
<dbReference type="AlphaFoldDB" id="A0A7S4EWR0"/>
<protein>
    <submittedName>
        <fullName evidence="3">Uncharacterized protein</fullName>
    </submittedName>
</protein>
<proteinExistence type="predicted"/>
<feature type="coiled-coil region" evidence="1">
    <location>
        <begin position="8"/>
        <end position="35"/>
    </location>
</feature>
<dbReference type="EMBL" id="HBIZ01017668">
    <property type="protein sequence ID" value="CAE0758422.1"/>
    <property type="molecule type" value="Transcribed_RNA"/>
</dbReference>
<evidence type="ECO:0000256" key="1">
    <source>
        <dbReference type="SAM" id="Coils"/>
    </source>
</evidence>
<feature type="region of interest" description="Disordered" evidence="2">
    <location>
        <begin position="77"/>
        <end position="108"/>
    </location>
</feature>
<accession>A0A7S4EWR0</accession>
<organism evidence="3">
    <name type="scientific">Chrysotila carterae</name>
    <name type="common">Marine alga</name>
    <name type="synonym">Syracosphaera carterae</name>
    <dbReference type="NCBI Taxonomy" id="13221"/>
    <lineage>
        <taxon>Eukaryota</taxon>
        <taxon>Haptista</taxon>
        <taxon>Haptophyta</taxon>
        <taxon>Prymnesiophyceae</taxon>
        <taxon>Isochrysidales</taxon>
        <taxon>Isochrysidaceae</taxon>
        <taxon>Chrysotila</taxon>
    </lineage>
</organism>
<sequence>MELHRSDNMRMMQENVSLIKEINELRREIKGMKMAQRAKDMAGGSVRMLKSTSNLGSDGDISMQTSEVQRLRQRIEQLESGSTMMGKSASREVLPHMEGMLNSIDPKK</sequence>